<dbReference type="EMBL" id="UZAK01049990">
    <property type="protein sequence ID" value="VDP79484.1"/>
    <property type="molecule type" value="Genomic_DNA"/>
</dbReference>
<evidence type="ECO:0000313" key="2">
    <source>
        <dbReference type="Proteomes" id="UP000279833"/>
    </source>
</evidence>
<reference evidence="3" key="1">
    <citation type="submission" date="2016-06" db="UniProtKB">
        <authorList>
            <consortium name="WormBaseParasite"/>
        </authorList>
    </citation>
    <scope>IDENTIFICATION</scope>
</reference>
<dbReference type="PANTHER" id="PTHR47331">
    <property type="entry name" value="PHD-TYPE DOMAIN-CONTAINING PROTEIN"/>
    <property type="match status" value="1"/>
</dbReference>
<dbReference type="AlphaFoldDB" id="A0A183L5I5"/>
<dbReference type="WBParaSite" id="SCUD_0002260401-mRNA-1">
    <property type="protein sequence ID" value="SCUD_0002260401-mRNA-1"/>
    <property type="gene ID" value="SCUD_0002260401"/>
</dbReference>
<organism evidence="3">
    <name type="scientific">Schistosoma curassoni</name>
    <dbReference type="NCBI Taxonomy" id="6186"/>
    <lineage>
        <taxon>Eukaryota</taxon>
        <taxon>Metazoa</taxon>
        <taxon>Spiralia</taxon>
        <taxon>Lophotrochozoa</taxon>
        <taxon>Platyhelminthes</taxon>
        <taxon>Trematoda</taxon>
        <taxon>Digenea</taxon>
        <taxon>Strigeidida</taxon>
        <taxon>Schistosomatoidea</taxon>
        <taxon>Schistosomatidae</taxon>
        <taxon>Schistosoma</taxon>
    </lineage>
</organism>
<accession>A0A183L5I5</accession>
<evidence type="ECO:0000313" key="1">
    <source>
        <dbReference type="EMBL" id="VDP79484.1"/>
    </source>
</evidence>
<protein>
    <submittedName>
        <fullName evidence="3">Reverse transcriptase domain-containing protein</fullName>
    </submittedName>
</protein>
<dbReference type="STRING" id="6186.A0A183L5I5"/>
<dbReference type="Pfam" id="PF05380">
    <property type="entry name" value="Peptidase_A17"/>
    <property type="match status" value="1"/>
</dbReference>
<evidence type="ECO:0000313" key="3">
    <source>
        <dbReference type="WBParaSite" id="SCUD_0002260401-mRNA-1"/>
    </source>
</evidence>
<sequence>MLNIPAIKGTHAYNLRRLYREMHICELTLTQMNYVSDLNTRRTIECMFLKLPLHLQREWVKVACRILKTGREPPFKDLCEFVKEQSDIANTRYGLIVNRGSNSGNKGVGVLKGKISTDYNAARISYASAKISLGKPNEPFAMKTPLGWTLFGSYREPCKSNRALNHLSAKEELEDKFEQLYSTEFKDLVTRTTSMSVEDRIALSAISNSVQKLNEHYQIALPRKHNHKLPNNRELAERRLSCLKGRLIRDKKLFQNYFYVDDLLINVDTIEEAKRTYSHFKRLLSLGGFNLTKWTSNNVEVLEFIPEEDRAEGNIIVCESNETSKRTLGIECNVRTDELRFKVHEFHGNTTRRNVLSYVASIFDPIGIVAPIILPAKVILQDTCRQKLD</sequence>
<proteinExistence type="predicted"/>
<dbReference type="Proteomes" id="UP000279833">
    <property type="component" value="Unassembled WGS sequence"/>
</dbReference>
<reference evidence="1 2" key="2">
    <citation type="submission" date="2018-11" db="EMBL/GenBank/DDBJ databases">
        <authorList>
            <consortium name="Pathogen Informatics"/>
        </authorList>
    </citation>
    <scope>NUCLEOTIDE SEQUENCE [LARGE SCALE GENOMIC DNA]</scope>
    <source>
        <strain evidence="1">Dakar</strain>
        <strain evidence="2">Dakar, Senegal</strain>
    </source>
</reference>
<name>A0A183L5I5_9TREM</name>
<dbReference type="InterPro" id="IPR008042">
    <property type="entry name" value="Retrotrans_Pao"/>
</dbReference>
<gene>
    <name evidence="1" type="ORF">SCUD_LOCUS22601</name>
</gene>
<keyword evidence="2" id="KW-1185">Reference proteome</keyword>